<feature type="region of interest" description="Disordered" evidence="1">
    <location>
        <begin position="162"/>
        <end position="349"/>
    </location>
</feature>
<feature type="compositionally biased region" description="Basic and acidic residues" evidence="1">
    <location>
        <begin position="176"/>
        <end position="200"/>
    </location>
</feature>
<feature type="region of interest" description="Disordered" evidence="1">
    <location>
        <begin position="377"/>
        <end position="397"/>
    </location>
</feature>
<evidence type="ECO:0000259" key="2">
    <source>
        <dbReference type="Pfam" id="PF13456"/>
    </source>
</evidence>
<feature type="region of interest" description="Disordered" evidence="1">
    <location>
        <begin position="561"/>
        <end position="587"/>
    </location>
</feature>
<dbReference type="AlphaFoldDB" id="A0AAU9R4D8"/>
<feature type="compositionally biased region" description="Basic and acidic residues" evidence="1">
    <location>
        <begin position="237"/>
        <end position="246"/>
    </location>
</feature>
<dbReference type="Gene3D" id="3.30.420.10">
    <property type="entry name" value="Ribonuclease H-like superfamily/Ribonuclease H"/>
    <property type="match status" value="1"/>
</dbReference>
<sequence length="687" mass="77722">MAHRYTSAEKGKWIPSRSTSERRTPIQIPASNSSALIEENKLTLIGRVTNPAAQKPQWVVEWLLQVWNLDSVVVGRPLGPDLLRLEVNGLKPLEMKVPIRLPSGENLWLTLEYEKLEKHCFLCFSLLHEEKDCHLKPADALRETSVRGINQQNTIISLEEARRRHQHRAGDLLPPQRKEDLSRREPSRSFHRDTSHHERSQISSRPRRSPSPLRSRGIESWLHYPSRGDFHQNLSREYNRHDDRRTNRSRSYTHQREETPTRSVFNQPNNKEPTPTVGSHSEKGSKEASPRFTSNAQGNLHRISPQTSQRTIGSHSPPPNPPREDMRLPSNTERGNETSPHQRNNSSSLLSERLQEIEIQYDGSLGGLPSEAISQGERLHPTLRLGGPIPTKRKTGKQPDTIRLLIPNSLKPPDTRVWLPDKSGMFSIKTGYNLQKRFNQFGDAEFSWFQYIWNLNTSQKIKHHFWRATNGALPIGLNIVWPGIDANSSCSRCGEQETVTHIWLDCPLLKSLHKTKNLPWSGLTETPLFPWILWYLWTSRNSLIFERTDFSPSDLAGKATREASSWPSANKAPPQIPEKHPKSKKLHHSPTAAICCTDGAWIASSKLGGMGWTISDPQGALIISNSSARPFISSALVAEALAILAALHKALSANIRDLHIQSDSEVLINILHARTEQTEIAGIMIDI</sequence>
<gene>
    <name evidence="5" type="ORF">TAV2_LOCUS307</name>
</gene>
<feature type="compositionally biased region" description="Basic and acidic residues" evidence="1">
    <location>
        <begin position="280"/>
        <end position="289"/>
    </location>
</feature>
<dbReference type="GO" id="GO:0003676">
    <property type="term" value="F:nucleic acid binding"/>
    <property type="evidence" value="ECO:0007669"/>
    <property type="project" value="InterPro"/>
</dbReference>
<dbReference type="InterPro" id="IPR052929">
    <property type="entry name" value="RNase_H-like_EbsB-rel"/>
</dbReference>
<dbReference type="EMBL" id="OU466857">
    <property type="protein sequence ID" value="CAH2033691.1"/>
    <property type="molecule type" value="Genomic_DNA"/>
</dbReference>
<dbReference type="Pfam" id="PF13966">
    <property type="entry name" value="zf-RVT"/>
    <property type="match status" value="1"/>
</dbReference>
<evidence type="ECO:0008006" key="7">
    <source>
        <dbReference type="Google" id="ProtNLM"/>
    </source>
</evidence>
<protein>
    <recommendedName>
        <fullName evidence="7">RNase H type-1 domain-containing protein</fullName>
    </recommendedName>
</protein>
<feature type="compositionally biased region" description="Polar residues" evidence="1">
    <location>
        <begin position="291"/>
        <end position="314"/>
    </location>
</feature>
<evidence type="ECO:0000259" key="4">
    <source>
        <dbReference type="Pfam" id="PF14392"/>
    </source>
</evidence>
<dbReference type="PANTHER" id="PTHR47074:SF11">
    <property type="entry name" value="REVERSE TRANSCRIPTASE-LIKE PROTEIN"/>
    <property type="match status" value="1"/>
</dbReference>
<evidence type="ECO:0000256" key="1">
    <source>
        <dbReference type="SAM" id="MobiDB-lite"/>
    </source>
</evidence>
<name>A0AAU9R4D8_THLAR</name>
<dbReference type="Pfam" id="PF13456">
    <property type="entry name" value="RVT_3"/>
    <property type="match status" value="1"/>
</dbReference>
<evidence type="ECO:0000313" key="5">
    <source>
        <dbReference type="EMBL" id="CAH2033691.1"/>
    </source>
</evidence>
<keyword evidence="6" id="KW-1185">Reference proteome</keyword>
<feature type="domain" description="Zinc knuckle CX2CX4HX4C" evidence="4">
    <location>
        <begin position="91"/>
        <end position="134"/>
    </location>
</feature>
<dbReference type="SUPFAM" id="SSF53098">
    <property type="entry name" value="Ribonuclease H-like"/>
    <property type="match status" value="1"/>
</dbReference>
<feature type="non-terminal residue" evidence="5">
    <location>
        <position position="687"/>
    </location>
</feature>
<dbReference type="InterPro" id="IPR012337">
    <property type="entry name" value="RNaseH-like_sf"/>
</dbReference>
<evidence type="ECO:0000313" key="6">
    <source>
        <dbReference type="Proteomes" id="UP000836841"/>
    </source>
</evidence>
<accession>A0AAU9R4D8</accession>
<dbReference type="InterPro" id="IPR002156">
    <property type="entry name" value="RNaseH_domain"/>
</dbReference>
<dbReference type="GO" id="GO:0004523">
    <property type="term" value="F:RNA-DNA hybrid ribonuclease activity"/>
    <property type="evidence" value="ECO:0007669"/>
    <property type="project" value="InterPro"/>
</dbReference>
<feature type="compositionally biased region" description="Polar residues" evidence="1">
    <location>
        <begin position="329"/>
        <end position="341"/>
    </location>
</feature>
<dbReference type="Pfam" id="PF14392">
    <property type="entry name" value="zf-CCHC_4"/>
    <property type="match status" value="1"/>
</dbReference>
<feature type="region of interest" description="Disordered" evidence="1">
    <location>
        <begin position="1"/>
        <end position="24"/>
    </location>
</feature>
<feature type="compositionally biased region" description="Basic and acidic residues" evidence="1">
    <location>
        <begin position="1"/>
        <end position="12"/>
    </location>
</feature>
<feature type="compositionally biased region" description="Polar residues" evidence="1">
    <location>
        <begin position="261"/>
        <end position="279"/>
    </location>
</feature>
<dbReference type="InterPro" id="IPR026960">
    <property type="entry name" value="RVT-Znf"/>
</dbReference>
<evidence type="ECO:0000259" key="3">
    <source>
        <dbReference type="Pfam" id="PF13966"/>
    </source>
</evidence>
<proteinExistence type="predicted"/>
<reference evidence="5 6" key="1">
    <citation type="submission" date="2022-03" db="EMBL/GenBank/DDBJ databases">
        <authorList>
            <person name="Nunn A."/>
            <person name="Chopra R."/>
            <person name="Nunn A."/>
            <person name="Contreras Garrido A."/>
        </authorList>
    </citation>
    <scope>NUCLEOTIDE SEQUENCE [LARGE SCALE GENOMIC DNA]</scope>
</reference>
<dbReference type="PANTHER" id="PTHR47074">
    <property type="entry name" value="BNAC02G40300D PROTEIN"/>
    <property type="match status" value="1"/>
</dbReference>
<dbReference type="InterPro" id="IPR025836">
    <property type="entry name" value="Zn_knuckle_CX2CX4HX4C"/>
</dbReference>
<organism evidence="5 6">
    <name type="scientific">Thlaspi arvense</name>
    <name type="common">Field penny-cress</name>
    <dbReference type="NCBI Taxonomy" id="13288"/>
    <lineage>
        <taxon>Eukaryota</taxon>
        <taxon>Viridiplantae</taxon>
        <taxon>Streptophyta</taxon>
        <taxon>Embryophyta</taxon>
        <taxon>Tracheophyta</taxon>
        <taxon>Spermatophyta</taxon>
        <taxon>Magnoliopsida</taxon>
        <taxon>eudicotyledons</taxon>
        <taxon>Gunneridae</taxon>
        <taxon>Pentapetalae</taxon>
        <taxon>rosids</taxon>
        <taxon>malvids</taxon>
        <taxon>Brassicales</taxon>
        <taxon>Brassicaceae</taxon>
        <taxon>Thlaspideae</taxon>
        <taxon>Thlaspi</taxon>
    </lineage>
</organism>
<feature type="domain" description="Reverse transcriptase zinc-binding" evidence="3">
    <location>
        <begin position="426"/>
        <end position="510"/>
    </location>
</feature>
<dbReference type="Proteomes" id="UP000836841">
    <property type="component" value="Chromosome 1"/>
</dbReference>
<dbReference type="InterPro" id="IPR036397">
    <property type="entry name" value="RNaseH_sf"/>
</dbReference>
<feature type="domain" description="RNase H type-1" evidence="2">
    <location>
        <begin position="597"/>
        <end position="681"/>
    </location>
</feature>